<protein>
    <recommendedName>
        <fullName evidence="6">Helicase HerA central domain-containing protein</fullName>
    </recommendedName>
</protein>
<dbReference type="OMA" id="MITRRIH"/>
<dbReference type="InterPro" id="IPR008571">
    <property type="entry name" value="HerA-like"/>
</dbReference>
<dbReference type="GeneID" id="41323055"/>
<evidence type="ECO:0000256" key="4">
    <source>
        <dbReference type="ARBA" id="ARBA00048988"/>
    </source>
</evidence>
<evidence type="ECO:0000256" key="3">
    <source>
        <dbReference type="ARBA" id="ARBA00048954"/>
    </source>
</evidence>
<evidence type="ECO:0000256" key="2">
    <source>
        <dbReference type="ARBA" id="ARBA00034617"/>
    </source>
</evidence>
<dbReference type="AlphaFoldDB" id="A0A8J8TEG7"/>
<sequence>MGIGRVIGTNVMETRFRIDFEENLQVGELLVVESQNKEGKYLVRVMDIEHAADKEDSSWMSRTAGMIMKKDNPDMSPYEQYLFCIGVSSPLGYIDEASFKKTKTLPTHFSEVRYTQADDYEFLKSYLGEIEIGNLRSGDKVLDFPVGISERAIPYHVGIFATTGMGKSNLMKNLALSCMSRGNCGFLIFDPHGEYFDGGEVSKKGLKDAPYKESFAVYSSRDLSSSGGYSKLVISSAEIEISDLEAIYEFTEAQKECLQTAQYKYKDDWLNKLDELEVDEIVANLPGYQSGTISVIKRRLSNLFRLNLVSKDKNYSVTARIINQLHEGKTILVDTSNAHETEELLISTVISRAVFEKNKALYSDGEEFSKLPNTLIAIEEAQRVLKEAEDSVFAQIAREGRKFKTGLCAVSQQPKLIANEVISQFNTLFILGLSDKKDREILKNSAKQDISQVDNEIQMLMPGEAIVASPFTPFAVPVKVHLYEERLKNIKVPENNKPKAADEGFF</sequence>
<evidence type="ECO:0000313" key="8">
    <source>
        <dbReference type="Proteomes" id="UP000752814"/>
    </source>
</evidence>
<accession>A0A8J8TEG7</accession>
<gene>
    <name evidence="7" type="ORF">A3207_08055</name>
</gene>
<dbReference type="InterPro" id="IPR002789">
    <property type="entry name" value="HerA_central"/>
</dbReference>
<comment type="caution">
    <text evidence="7">The sequence shown here is derived from an EMBL/GenBank/DDBJ whole genome shotgun (WGS) entry which is preliminary data.</text>
</comment>
<dbReference type="Pfam" id="PF01935">
    <property type="entry name" value="DUF87"/>
    <property type="match status" value="1"/>
</dbReference>
<dbReference type="GO" id="GO:0043138">
    <property type="term" value="F:3'-5' DNA helicase activity"/>
    <property type="evidence" value="ECO:0007669"/>
    <property type="project" value="UniProtKB-EC"/>
</dbReference>
<evidence type="ECO:0000313" key="7">
    <source>
        <dbReference type="EMBL" id="TQS82053.1"/>
    </source>
</evidence>
<feature type="coiled-coil region" evidence="5">
    <location>
        <begin position="234"/>
        <end position="261"/>
    </location>
</feature>
<comment type="similarity">
    <text evidence="1">Belongs to the HerA family.</text>
</comment>
<comment type="catalytic activity">
    <reaction evidence="3">
        <text>ATP + H2O = ADP + phosphate + H(+)</text>
        <dbReference type="Rhea" id="RHEA:13065"/>
        <dbReference type="ChEBI" id="CHEBI:15377"/>
        <dbReference type="ChEBI" id="CHEBI:15378"/>
        <dbReference type="ChEBI" id="CHEBI:30616"/>
        <dbReference type="ChEBI" id="CHEBI:43474"/>
        <dbReference type="ChEBI" id="CHEBI:456216"/>
        <dbReference type="EC" id="5.6.2.3"/>
    </reaction>
</comment>
<dbReference type="GO" id="GO:0043139">
    <property type="term" value="F:5'-3' DNA helicase activity"/>
    <property type="evidence" value="ECO:0007669"/>
    <property type="project" value="UniProtKB-EC"/>
</dbReference>
<dbReference type="Proteomes" id="UP000752814">
    <property type="component" value="Unassembled WGS sequence"/>
</dbReference>
<reference evidence="7" key="1">
    <citation type="submission" date="2016-03" db="EMBL/GenBank/DDBJ databases">
        <authorList>
            <person name="Borrel G."/>
            <person name="Mccann A."/>
            <person name="O'Toole P.W."/>
        </authorList>
    </citation>
    <scope>NUCLEOTIDE SEQUENCE</scope>
    <source>
        <strain evidence="7">183</strain>
    </source>
</reference>
<name>A0A8J8TEG7_9ARCH</name>
<evidence type="ECO:0000256" key="1">
    <source>
        <dbReference type="ARBA" id="ARBA00007816"/>
    </source>
</evidence>
<evidence type="ECO:0000256" key="5">
    <source>
        <dbReference type="SAM" id="Coils"/>
    </source>
</evidence>
<dbReference type="PANTHER" id="PTHR42957:SF1">
    <property type="entry name" value="HELICASE MJ1565-RELATED"/>
    <property type="match status" value="1"/>
</dbReference>
<comment type="catalytic activity">
    <reaction evidence="4">
        <text>ATP + H2O = ADP + phosphate + H(+)</text>
        <dbReference type="Rhea" id="RHEA:13065"/>
        <dbReference type="ChEBI" id="CHEBI:15377"/>
        <dbReference type="ChEBI" id="CHEBI:15378"/>
        <dbReference type="ChEBI" id="CHEBI:30616"/>
        <dbReference type="ChEBI" id="CHEBI:43474"/>
        <dbReference type="ChEBI" id="CHEBI:456216"/>
        <dbReference type="EC" id="5.6.2.4"/>
    </reaction>
</comment>
<dbReference type="Gene3D" id="3.40.50.300">
    <property type="entry name" value="P-loop containing nucleotide triphosphate hydrolases"/>
    <property type="match status" value="2"/>
</dbReference>
<dbReference type="SUPFAM" id="SSF52540">
    <property type="entry name" value="P-loop containing nucleoside triphosphate hydrolases"/>
    <property type="match status" value="1"/>
</dbReference>
<comment type="catalytic activity">
    <reaction evidence="2">
        <text>Couples ATP hydrolysis with the unwinding of duplex DNA by translocating in the 3'-5' direction.</text>
        <dbReference type="EC" id="5.6.2.4"/>
    </reaction>
</comment>
<evidence type="ECO:0000259" key="6">
    <source>
        <dbReference type="Pfam" id="PF01935"/>
    </source>
</evidence>
<dbReference type="InterPro" id="IPR027417">
    <property type="entry name" value="P-loop_NTPase"/>
</dbReference>
<feature type="domain" description="Helicase HerA central" evidence="6">
    <location>
        <begin position="130"/>
        <end position="354"/>
    </location>
</feature>
<dbReference type="PANTHER" id="PTHR42957">
    <property type="entry name" value="HELICASE MJ1565-RELATED"/>
    <property type="match status" value="1"/>
</dbReference>
<proteinExistence type="inferred from homology"/>
<dbReference type="EMBL" id="LVVT01000018">
    <property type="protein sequence ID" value="TQS82053.1"/>
    <property type="molecule type" value="Genomic_DNA"/>
</dbReference>
<organism evidence="7 8">
    <name type="scientific">Candidatus Methanomassiliicoccus intestinalis</name>
    <dbReference type="NCBI Taxonomy" id="1406512"/>
    <lineage>
        <taxon>Archaea</taxon>
        <taxon>Methanobacteriati</taxon>
        <taxon>Thermoplasmatota</taxon>
        <taxon>Thermoplasmata</taxon>
        <taxon>Methanomassiliicoccales</taxon>
        <taxon>Methanomassiliicoccaceae</taxon>
        <taxon>Methanomassiliicoccus</taxon>
    </lineage>
</organism>
<keyword evidence="5" id="KW-0175">Coiled coil</keyword>
<dbReference type="RefSeq" id="WP_020448527.1">
    <property type="nucleotide sequence ID" value="NZ_CAYAXV010000010.1"/>
</dbReference>